<sequence length="940" mass="106434">MVTPKHVECSRAARNSQHNRSMDMVATENYEKIDDILEAFNRKDSIAAEAENIYTKYDCLKGISLYPHQEVGVKWMCEMEEQYDGGLLADEMGMGKTQQIIGLLLARPENRTLIVVPLSMMDIWVTSIKQLSRLAHNQKLKAIKYHGTNRDLHLHQNSEYKYVVITTYDIVVSEVKLKARNENLREGEPHSALWRVPKWDRIILDEAHVVRNSETKKFKSIIKLSQKCAFRWCVSGTPINNKPEDLLSLLRVTQFEENKFKIGMAVKPGKSPWVQWFKHLDYGDDRCLSLEATKRLKLVASMFGLRRTPLDKNAEGQPLIVMSEKKVEHVNLKFSTDESELQRTYHKHCNEEVASIIKRGSLPKSAACMFAMLTRLRQLCIHPSLVTFKVSTCDGPDCKKKETNPVEACQLLTHELCKECCLKFAEDDECPVCDSAATGTNNFATRYPESKSLLKKEREKARKIFDAWSLRDVRGKIVRSTKTKWILKEMAERKPTEKIVVFCSFVAYFKEVLGEVLNEEEIKYVMYHGEMTIEDREAKLKNFRDDMSVSVCLMSLMAANVGINLQHATKAIIVDPWWNPAVEMQAEARIWRIGQEKNVSIFKLLIDDSVEMRVKRAQRVKMTYIDAAFGEEESRETPLSVGLVGSDVYSLAGLITNQTPQEIQQMVEQEEQQRTTQYTHTARQQKSEPQATGSPQTDSFGDTPRTTRTNMHTTRQQKSEPQATEVTDKDPECDPLDRYVDMPYMDPATKTMVGWTNASVHPTPQSRSPIHPQIPHTQSKRTATPHTQISKTATPHTHTSKTATPHTQTKKTATPHITGRRSQAFIVTNTRAQATPPTEHSPPAIALSTTAHRRTAQVSPAYVDVDKIPTIDVDAISSPTNPRQEAATPTSNRPVSAYIDLDTVPDEPTSNRPVSSYIDLDAVAAEPTSNRPVSPDIGDM</sequence>
<feature type="compositionally biased region" description="Polar residues" evidence="4">
    <location>
        <begin position="682"/>
        <end position="700"/>
    </location>
</feature>
<dbReference type="GO" id="GO:0008094">
    <property type="term" value="F:ATP-dependent activity, acting on DNA"/>
    <property type="evidence" value="ECO:0007669"/>
    <property type="project" value="TreeGrafter"/>
</dbReference>
<dbReference type="SMART" id="SM00490">
    <property type="entry name" value="HELICc"/>
    <property type="match status" value="1"/>
</dbReference>
<evidence type="ECO:0000313" key="8">
    <source>
        <dbReference type="Proteomes" id="UP000054560"/>
    </source>
</evidence>
<gene>
    <name evidence="7" type="ORF">SARC_06863</name>
</gene>
<feature type="region of interest" description="Disordered" evidence="4">
    <location>
        <begin position="665"/>
        <end position="737"/>
    </location>
</feature>
<dbReference type="Pfam" id="PF00271">
    <property type="entry name" value="Helicase_C"/>
    <property type="match status" value="1"/>
</dbReference>
<dbReference type="GO" id="GO:0006281">
    <property type="term" value="P:DNA repair"/>
    <property type="evidence" value="ECO:0007669"/>
    <property type="project" value="TreeGrafter"/>
</dbReference>
<evidence type="ECO:0000256" key="3">
    <source>
        <dbReference type="ARBA" id="ARBA00022840"/>
    </source>
</evidence>
<dbReference type="InterPro" id="IPR050628">
    <property type="entry name" value="SNF2_RAD54_helicase_TF"/>
</dbReference>
<evidence type="ECO:0000259" key="5">
    <source>
        <dbReference type="PROSITE" id="PS51192"/>
    </source>
</evidence>
<dbReference type="PANTHER" id="PTHR45626">
    <property type="entry name" value="TRANSCRIPTION TERMINATION FACTOR 2-RELATED"/>
    <property type="match status" value="1"/>
</dbReference>
<dbReference type="Pfam" id="PF00176">
    <property type="entry name" value="SNF2-rel_dom"/>
    <property type="match status" value="1"/>
</dbReference>
<reference evidence="7 8" key="1">
    <citation type="submission" date="2011-02" db="EMBL/GenBank/DDBJ databases">
        <title>The Genome Sequence of Sphaeroforma arctica JP610.</title>
        <authorList>
            <consortium name="The Broad Institute Genome Sequencing Platform"/>
            <person name="Russ C."/>
            <person name="Cuomo C."/>
            <person name="Young S.K."/>
            <person name="Zeng Q."/>
            <person name="Gargeya S."/>
            <person name="Alvarado L."/>
            <person name="Berlin A."/>
            <person name="Chapman S.B."/>
            <person name="Chen Z."/>
            <person name="Freedman E."/>
            <person name="Gellesch M."/>
            <person name="Goldberg J."/>
            <person name="Griggs A."/>
            <person name="Gujja S."/>
            <person name="Heilman E."/>
            <person name="Heiman D."/>
            <person name="Howarth C."/>
            <person name="Mehta T."/>
            <person name="Neiman D."/>
            <person name="Pearson M."/>
            <person name="Roberts A."/>
            <person name="Saif S."/>
            <person name="Shea T."/>
            <person name="Shenoy N."/>
            <person name="Sisk P."/>
            <person name="Stolte C."/>
            <person name="Sykes S."/>
            <person name="White J."/>
            <person name="Yandava C."/>
            <person name="Burger G."/>
            <person name="Gray M.W."/>
            <person name="Holland P.W.H."/>
            <person name="King N."/>
            <person name="Lang F.B.F."/>
            <person name="Roger A.J."/>
            <person name="Ruiz-Trillo I."/>
            <person name="Haas B."/>
            <person name="Nusbaum C."/>
            <person name="Birren B."/>
        </authorList>
    </citation>
    <scope>NUCLEOTIDE SEQUENCE [LARGE SCALE GENOMIC DNA]</scope>
    <source>
        <strain evidence="7 8">JP610</strain>
    </source>
</reference>
<proteinExistence type="predicted"/>
<dbReference type="Gene3D" id="3.40.50.10810">
    <property type="entry name" value="Tandem AAA-ATPase domain"/>
    <property type="match status" value="1"/>
</dbReference>
<dbReference type="PROSITE" id="PS51192">
    <property type="entry name" value="HELICASE_ATP_BIND_1"/>
    <property type="match status" value="1"/>
</dbReference>
<dbReference type="RefSeq" id="XP_014154686.1">
    <property type="nucleotide sequence ID" value="XM_014299211.1"/>
</dbReference>
<dbReference type="GO" id="GO:0005524">
    <property type="term" value="F:ATP binding"/>
    <property type="evidence" value="ECO:0007669"/>
    <property type="project" value="UniProtKB-KW"/>
</dbReference>
<evidence type="ECO:0000313" key="7">
    <source>
        <dbReference type="EMBL" id="KNC80784.1"/>
    </source>
</evidence>
<feature type="domain" description="Helicase ATP-binding" evidence="5">
    <location>
        <begin position="77"/>
        <end position="256"/>
    </location>
</feature>
<evidence type="ECO:0000256" key="2">
    <source>
        <dbReference type="ARBA" id="ARBA00022801"/>
    </source>
</evidence>
<feature type="compositionally biased region" description="Polar residues" evidence="4">
    <location>
        <begin position="759"/>
        <end position="768"/>
    </location>
</feature>
<dbReference type="Gene3D" id="3.40.50.300">
    <property type="entry name" value="P-loop containing nucleotide triphosphate hydrolases"/>
    <property type="match status" value="1"/>
</dbReference>
<dbReference type="InterPro" id="IPR001650">
    <property type="entry name" value="Helicase_C-like"/>
</dbReference>
<feature type="compositionally biased region" description="Polar residues" evidence="4">
    <location>
        <begin position="775"/>
        <end position="812"/>
    </location>
</feature>
<evidence type="ECO:0000256" key="4">
    <source>
        <dbReference type="SAM" id="MobiDB-lite"/>
    </source>
</evidence>
<feature type="compositionally biased region" description="Low complexity" evidence="4">
    <location>
        <begin position="703"/>
        <end position="714"/>
    </location>
</feature>
<dbReference type="GO" id="GO:0016787">
    <property type="term" value="F:hydrolase activity"/>
    <property type="evidence" value="ECO:0007669"/>
    <property type="project" value="UniProtKB-KW"/>
</dbReference>
<dbReference type="SMART" id="SM00487">
    <property type="entry name" value="DEXDc"/>
    <property type="match status" value="1"/>
</dbReference>
<keyword evidence="8" id="KW-1185">Reference proteome</keyword>
<dbReference type="STRING" id="667725.A0A0L0FVW0"/>
<dbReference type="InterPro" id="IPR000330">
    <property type="entry name" value="SNF2_N"/>
</dbReference>
<dbReference type="Proteomes" id="UP000054560">
    <property type="component" value="Unassembled WGS sequence"/>
</dbReference>
<dbReference type="GO" id="GO:0005634">
    <property type="term" value="C:nucleus"/>
    <property type="evidence" value="ECO:0007669"/>
    <property type="project" value="TreeGrafter"/>
</dbReference>
<feature type="region of interest" description="Disordered" evidence="4">
    <location>
        <begin position="759"/>
        <end position="817"/>
    </location>
</feature>
<evidence type="ECO:0000256" key="1">
    <source>
        <dbReference type="ARBA" id="ARBA00022741"/>
    </source>
</evidence>
<dbReference type="InterPro" id="IPR038718">
    <property type="entry name" value="SNF2-like_sf"/>
</dbReference>
<protein>
    <recommendedName>
        <fullName evidence="9">DNA repair protein RAD16</fullName>
    </recommendedName>
</protein>
<feature type="region of interest" description="Disordered" evidence="4">
    <location>
        <begin position="875"/>
        <end position="896"/>
    </location>
</feature>
<accession>A0A0L0FVW0</accession>
<dbReference type="eggNOG" id="KOG1001">
    <property type="taxonomic scope" value="Eukaryota"/>
</dbReference>
<keyword evidence="2" id="KW-0378">Hydrolase</keyword>
<feature type="compositionally biased region" description="Basic and acidic residues" evidence="4">
    <location>
        <begin position="726"/>
        <end position="737"/>
    </location>
</feature>
<name>A0A0L0FVW0_9EUKA</name>
<dbReference type="EMBL" id="KQ242108">
    <property type="protein sequence ID" value="KNC80784.1"/>
    <property type="molecule type" value="Genomic_DNA"/>
</dbReference>
<feature type="domain" description="Helicase C-terminal" evidence="6">
    <location>
        <begin position="482"/>
        <end position="642"/>
    </location>
</feature>
<dbReference type="SUPFAM" id="SSF52540">
    <property type="entry name" value="P-loop containing nucleoside triphosphate hydrolases"/>
    <property type="match status" value="2"/>
</dbReference>
<evidence type="ECO:0000259" key="6">
    <source>
        <dbReference type="PROSITE" id="PS51194"/>
    </source>
</evidence>
<feature type="compositionally biased region" description="Polar residues" evidence="4">
    <location>
        <begin position="877"/>
        <end position="894"/>
    </location>
</feature>
<feature type="compositionally biased region" description="Basic and acidic residues" evidence="4">
    <location>
        <begin position="1"/>
        <end position="11"/>
    </location>
</feature>
<dbReference type="InterPro" id="IPR027417">
    <property type="entry name" value="P-loop_NTPase"/>
</dbReference>
<dbReference type="InterPro" id="IPR014001">
    <property type="entry name" value="Helicase_ATP-bd"/>
</dbReference>
<feature type="region of interest" description="Disordered" evidence="4">
    <location>
        <begin position="1"/>
        <end position="20"/>
    </location>
</feature>
<organism evidence="7 8">
    <name type="scientific">Sphaeroforma arctica JP610</name>
    <dbReference type="NCBI Taxonomy" id="667725"/>
    <lineage>
        <taxon>Eukaryota</taxon>
        <taxon>Ichthyosporea</taxon>
        <taxon>Ichthyophonida</taxon>
        <taxon>Sphaeroforma</taxon>
    </lineage>
</organism>
<dbReference type="CDD" id="cd18793">
    <property type="entry name" value="SF2_C_SNF"/>
    <property type="match status" value="1"/>
</dbReference>
<dbReference type="GeneID" id="25907367"/>
<keyword evidence="1" id="KW-0547">Nucleotide-binding</keyword>
<dbReference type="OrthoDB" id="423559at2759"/>
<dbReference type="CDD" id="cd18008">
    <property type="entry name" value="DEXDc_SHPRH-like"/>
    <property type="match status" value="1"/>
</dbReference>
<dbReference type="AlphaFoldDB" id="A0A0L0FVW0"/>
<evidence type="ECO:0008006" key="9">
    <source>
        <dbReference type="Google" id="ProtNLM"/>
    </source>
</evidence>
<keyword evidence="3" id="KW-0067">ATP-binding</keyword>
<dbReference type="PROSITE" id="PS51194">
    <property type="entry name" value="HELICASE_CTER"/>
    <property type="match status" value="1"/>
</dbReference>
<dbReference type="PANTHER" id="PTHR45626:SF22">
    <property type="entry name" value="DNA REPAIR PROTEIN RAD5"/>
    <property type="match status" value="1"/>
</dbReference>
<dbReference type="InterPro" id="IPR049730">
    <property type="entry name" value="SNF2/RAD54-like_C"/>
</dbReference>